<dbReference type="EMBL" id="JAGZGG010000006">
    <property type="protein sequence ID" value="MBS5331771.1"/>
    <property type="molecule type" value="Genomic_DNA"/>
</dbReference>
<evidence type="ECO:0000313" key="2">
    <source>
        <dbReference type="Proteomes" id="UP000759273"/>
    </source>
</evidence>
<evidence type="ECO:0000313" key="1">
    <source>
        <dbReference type="EMBL" id="MBS5331771.1"/>
    </source>
</evidence>
<accession>A0A943DDU5</accession>
<gene>
    <name evidence="1" type="ORF">KHY36_04485</name>
</gene>
<comment type="caution">
    <text evidence="1">The sequence shown here is derived from an EMBL/GenBank/DDBJ whole genome shotgun (WGS) entry which is preliminary data.</text>
</comment>
<sequence length="434" mass="49073">MKKHIIKIAAFLVGFLLINLLLCGFMPPDNGSSLAMWRNYHSKDSVDIAVIGSSLASCALPEDELAAATGKSVALMATNAQSWDMSKIALESVLREHTPQYVILVMDLYNMTGKPYPKAQKAFLSAELQTSRWQDRPAELLRYMTSADRFTDADSLNALFPWQGGNWPTDWPATIRQKWNALTARIAARSAAHGQPEGDTVIDFDTVGNVNTWNQTNHPFTQRHIDELVSMMQLCQEKGVPLLVISAPKTTLDVISYDTYFDDYAFFKKLAELYGASYYDFNFAKQELFANVEPDYYKDFTHMNTTGGHAFSQCMAKFLTLLDEGADVDALFETPEEYLAGVNYITNVYLTPEIQTDKILLLAGSYHGPSVEAEYEFWVKAPGETEYAKISDYDTRTWVEYPTTVHGSYQFRVNARVVGSDADFERYYECYLDF</sequence>
<name>A0A943DDU5_9FIRM</name>
<dbReference type="InterPro" id="IPR036514">
    <property type="entry name" value="SGNH_hydro_sf"/>
</dbReference>
<protein>
    <recommendedName>
        <fullName evidence="3">SGNH/GDSL hydrolase family protein</fullName>
    </recommendedName>
</protein>
<dbReference type="Proteomes" id="UP000759273">
    <property type="component" value="Unassembled WGS sequence"/>
</dbReference>
<dbReference type="Gene3D" id="3.40.50.1110">
    <property type="entry name" value="SGNH hydrolase"/>
    <property type="match status" value="1"/>
</dbReference>
<dbReference type="SUPFAM" id="SSF52266">
    <property type="entry name" value="SGNH hydrolase"/>
    <property type="match status" value="1"/>
</dbReference>
<evidence type="ECO:0008006" key="3">
    <source>
        <dbReference type="Google" id="ProtNLM"/>
    </source>
</evidence>
<organism evidence="1 2">
    <name type="scientific">Subdoligranulum variabile</name>
    <dbReference type="NCBI Taxonomy" id="214851"/>
    <lineage>
        <taxon>Bacteria</taxon>
        <taxon>Bacillati</taxon>
        <taxon>Bacillota</taxon>
        <taxon>Clostridia</taxon>
        <taxon>Eubacteriales</taxon>
        <taxon>Oscillospiraceae</taxon>
        <taxon>Subdoligranulum</taxon>
    </lineage>
</organism>
<dbReference type="AlphaFoldDB" id="A0A943DDU5"/>
<reference evidence="1" key="1">
    <citation type="submission" date="2021-02" db="EMBL/GenBank/DDBJ databases">
        <title>Infant gut strain persistence is associated with maternal origin, phylogeny, and functional potential including surface adhesion and iron acquisition.</title>
        <authorList>
            <person name="Lou Y.C."/>
        </authorList>
    </citation>
    <scope>NUCLEOTIDE SEQUENCE</scope>
    <source>
        <strain evidence="1">L3_101_000M1_dasL3_101_000M1_concoct_87</strain>
    </source>
</reference>
<proteinExistence type="predicted"/>